<sequence>MFKRKHTLAAVSAACVAGIATLAMHTTVYAADGCKFLLCIAGPWKSIPLCVPTVKEVFRDIAKGHGIPSCSMSGAGNSAANNWVNSEQACPVMYRYYGDYGYQGCRYPGQITVLVDGQPWSTVYWDMAGNTSTFWTDKARTALTSTPGSAPLDTTYDTDYATYQKAFTEYCNSLDYGYGYNNYNNYQTYSNGYYFNSADCPKKTGYWWGW</sequence>
<gene>
    <name evidence="2" type="ORF">EIP75_21625</name>
</gene>
<dbReference type="Proteomes" id="UP000269265">
    <property type="component" value="Unassembled WGS sequence"/>
</dbReference>
<feature type="chain" id="PRO_5018746232" description="TrbM protein" evidence="1">
    <location>
        <begin position="31"/>
        <end position="210"/>
    </location>
</feature>
<keyword evidence="1" id="KW-0732">Signal</keyword>
<comment type="caution">
    <text evidence="2">The sequence shown here is derived from an EMBL/GenBank/DDBJ whole genome shotgun (WGS) entry which is preliminary data.</text>
</comment>
<keyword evidence="3" id="KW-1185">Reference proteome</keyword>
<dbReference type="OrthoDB" id="8908892at2"/>
<protein>
    <recommendedName>
        <fullName evidence="4">TrbM protein</fullName>
    </recommendedName>
</protein>
<dbReference type="EMBL" id="RSED01000026">
    <property type="protein sequence ID" value="RRS01178.1"/>
    <property type="molecule type" value="Genomic_DNA"/>
</dbReference>
<dbReference type="RefSeq" id="WP_125245278.1">
    <property type="nucleotide sequence ID" value="NZ_RSED01000026.1"/>
</dbReference>
<dbReference type="AlphaFoldDB" id="A0A3R8T220"/>
<accession>A0A3R8T220</accession>
<organism evidence="2 3">
    <name type="scientific">Aquabacterium soli</name>
    <dbReference type="NCBI Taxonomy" id="2493092"/>
    <lineage>
        <taxon>Bacteria</taxon>
        <taxon>Pseudomonadati</taxon>
        <taxon>Pseudomonadota</taxon>
        <taxon>Betaproteobacteria</taxon>
        <taxon>Burkholderiales</taxon>
        <taxon>Aquabacterium</taxon>
    </lineage>
</organism>
<name>A0A3R8T220_9BURK</name>
<feature type="signal peptide" evidence="1">
    <location>
        <begin position="1"/>
        <end position="30"/>
    </location>
</feature>
<evidence type="ECO:0000313" key="3">
    <source>
        <dbReference type="Proteomes" id="UP000269265"/>
    </source>
</evidence>
<proteinExistence type="predicted"/>
<reference evidence="2 3" key="1">
    <citation type="submission" date="2018-12" db="EMBL/GenBank/DDBJ databases">
        <title>The whole draft genome of Aquabacterium sp. SJQ9.</title>
        <authorList>
            <person name="Sun L."/>
            <person name="Gao X."/>
            <person name="Chen W."/>
            <person name="Huang K."/>
        </authorList>
    </citation>
    <scope>NUCLEOTIDE SEQUENCE [LARGE SCALE GENOMIC DNA]</scope>
    <source>
        <strain evidence="2 3">SJQ9</strain>
    </source>
</reference>
<evidence type="ECO:0000313" key="2">
    <source>
        <dbReference type="EMBL" id="RRS01178.1"/>
    </source>
</evidence>
<evidence type="ECO:0008006" key="4">
    <source>
        <dbReference type="Google" id="ProtNLM"/>
    </source>
</evidence>
<evidence type="ECO:0000256" key="1">
    <source>
        <dbReference type="SAM" id="SignalP"/>
    </source>
</evidence>